<dbReference type="Gene3D" id="1.10.10.60">
    <property type="entry name" value="Homeodomain-like"/>
    <property type="match status" value="1"/>
</dbReference>
<keyword evidence="3" id="KW-0804">Transcription</keyword>
<keyword evidence="1" id="KW-0805">Transcription regulation</keyword>
<dbReference type="SUPFAM" id="SSF46689">
    <property type="entry name" value="Homeodomain-like"/>
    <property type="match status" value="2"/>
</dbReference>
<dbReference type="Proteomes" id="UP000247772">
    <property type="component" value="Unassembled WGS sequence"/>
</dbReference>
<protein>
    <submittedName>
        <fullName evidence="5">AraC family transcriptional regulator</fullName>
    </submittedName>
</protein>
<dbReference type="InterPro" id="IPR035418">
    <property type="entry name" value="AraC-bd_2"/>
</dbReference>
<accession>A0A2V4TBJ1</accession>
<dbReference type="RefSeq" id="WP_110855884.1">
    <property type="nucleotide sequence ID" value="NZ_QJSQ01000015.1"/>
</dbReference>
<dbReference type="EMBL" id="QJSQ01000015">
    <property type="protein sequence ID" value="PYE21191.1"/>
    <property type="molecule type" value="Genomic_DNA"/>
</dbReference>
<dbReference type="InterPro" id="IPR018062">
    <property type="entry name" value="HTH_AraC-typ_CS"/>
</dbReference>
<dbReference type="InterPro" id="IPR050204">
    <property type="entry name" value="AraC_XylS_family_regulators"/>
</dbReference>
<dbReference type="Pfam" id="PF12833">
    <property type="entry name" value="HTH_18"/>
    <property type="match status" value="1"/>
</dbReference>
<comment type="caution">
    <text evidence="5">The sequence shown here is derived from an EMBL/GenBank/DDBJ whole genome shotgun (WGS) entry which is preliminary data.</text>
</comment>
<evidence type="ECO:0000313" key="6">
    <source>
        <dbReference type="Proteomes" id="UP000247772"/>
    </source>
</evidence>
<keyword evidence="2" id="KW-0238">DNA-binding</keyword>
<dbReference type="Pfam" id="PF14525">
    <property type="entry name" value="AraC_binding_2"/>
    <property type="match status" value="1"/>
</dbReference>
<evidence type="ECO:0000313" key="5">
    <source>
        <dbReference type="EMBL" id="PYE21191.1"/>
    </source>
</evidence>
<organism evidence="5 6">
    <name type="scientific">Paraburkholderia silvatlantica</name>
    <dbReference type="NCBI Taxonomy" id="321895"/>
    <lineage>
        <taxon>Bacteria</taxon>
        <taxon>Pseudomonadati</taxon>
        <taxon>Pseudomonadota</taxon>
        <taxon>Betaproteobacteria</taxon>
        <taxon>Burkholderiales</taxon>
        <taxon>Burkholderiaceae</taxon>
        <taxon>Paraburkholderia</taxon>
    </lineage>
</organism>
<dbReference type="PROSITE" id="PS00041">
    <property type="entry name" value="HTH_ARAC_FAMILY_1"/>
    <property type="match status" value="1"/>
</dbReference>
<reference evidence="5 6" key="1">
    <citation type="submission" date="2018-06" db="EMBL/GenBank/DDBJ databases">
        <title>Genomic Encyclopedia of Type Strains, Phase IV (KMG-V): Genome sequencing to study the core and pangenomes of soil and plant-associated prokaryotes.</title>
        <authorList>
            <person name="Whitman W."/>
        </authorList>
    </citation>
    <scope>NUCLEOTIDE SEQUENCE [LARGE SCALE GENOMIC DNA]</scope>
    <source>
        <strain evidence="5 6">SRCL-318</strain>
    </source>
</reference>
<evidence type="ECO:0000256" key="1">
    <source>
        <dbReference type="ARBA" id="ARBA00023015"/>
    </source>
</evidence>
<dbReference type="NCBIfam" id="NF041686">
    <property type="entry name" value="ant_diox_reg_AndR"/>
    <property type="match status" value="1"/>
</dbReference>
<dbReference type="SMART" id="SM00342">
    <property type="entry name" value="HTH_ARAC"/>
    <property type="match status" value="1"/>
</dbReference>
<proteinExistence type="predicted"/>
<evidence type="ECO:0000259" key="4">
    <source>
        <dbReference type="PROSITE" id="PS01124"/>
    </source>
</evidence>
<dbReference type="InterPro" id="IPR009057">
    <property type="entry name" value="Homeodomain-like_sf"/>
</dbReference>
<evidence type="ECO:0000256" key="2">
    <source>
        <dbReference type="ARBA" id="ARBA00023125"/>
    </source>
</evidence>
<dbReference type="OrthoDB" id="185346at2"/>
<dbReference type="InterPro" id="IPR049668">
    <property type="entry name" value="AndR"/>
</dbReference>
<gene>
    <name evidence="5" type="ORF">C7410_11534</name>
</gene>
<dbReference type="AlphaFoldDB" id="A0A2V4TBJ1"/>
<dbReference type="PROSITE" id="PS01124">
    <property type="entry name" value="HTH_ARAC_FAMILY_2"/>
    <property type="match status" value="1"/>
</dbReference>
<evidence type="ECO:0000256" key="3">
    <source>
        <dbReference type="ARBA" id="ARBA00023163"/>
    </source>
</evidence>
<feature type="domain" description="HTH araC/xylS-type" evidence="4">
    <location>
        <begin position="217"/>
        <end position="317"/>
    </location>
</feature>
<dbReference type="PANTHER" id="PTHR46796">
    <property type="entry name" value="HTH-TYPE TRANSCRIPTIONAL ACTIVATOR RHAS-RELATED"/>
    <property type="match status" value="1"/>
</dbReference>
<name>A0A2V4TBJ1_9BURK</name>
<dbReference type="GO" id="GO:0003700">
    <property type="term" value="F:DNA-binding transcription factor activity"/>
    <property type="evidence" value="ECO:0007669"/>
    <property type="project" value="InterPro"/>
</dbReference>
<dbReference type="InterPro" id="IPR018060">
    <property type="entry name" value="HTH_AraC"/>
</dbReference>
<dbReference type="GO" id="GO:0043565">
    <property type="term" value="F:sequence-specific DNA binding"/>
    <property type="evidence" value="ECO:0007669"/>
    <property type="project" value="InterPro"/>
</dbReference>
<sequence>MNQSEFRPKALRRHRLFESRDVDETRELISRVMQPHSLAPFGDGGGRSHMDFVKIGRIGLGAIGFGSGMRVDVDAVDGYYLMMFCVAGEAEVCAAGRTVRVDARQGVIRAPGEPFSARLSPGCEQMVLRIEPEALGGGAPLVGASDAGLVQFTSGAMRAWQQQLKLVASSPELLASACANARVGAHVESLLINLLTAGPFDVPAPRVRQAVMPAFIRRAEDEMIARLATPLSLAELAAAVGVPVRTLCAGFLRFRQTSPIQYLRQLRLDHARRTIRATAAHVRIADIALDCGFTHFGRFAQSYRERFGELPSQTVRKR</sequence>